<name>A0ABS5WM08_9RHOB</name>
<dbReference type="EMBL" id="JAHHDY010000007">
    <property type="protein sequence ID" value="MBT3140166.1"/>
    <property type="molecule type" value="Genomic_DNA"/>
</dbReference>
<reference evidence="1 2" key="1">
    <citation type="submission" date="2021-05" db="EMBL/GenBank/DDBJ databases">
        <title>Draft genomes of marine bacteria isolated from model chitin particles.</title>
        <authorList>
            <person name="Datta M.S."/>
            <person name="Schwartzman J.A."/>
            <person name="Cordero O."/>
        </authorList>
    </citation>
    <scope>NUCLEOTIDE SEQUENCE [LARGE SCALE GENOMIC DNA]</scope>
    <source>
        <strain evidence="1 2">4E07</strain>
    </source>
</reference>
<dbReference type="Proteomes" id="UP000763802">
    <property type="component" value="Unassembled WGS sequence"/>
</dbReference>
<protein>
    <recommendedName>
        <fullName evidence="3">Lipoprotein</fullName>
    </recommendedName>
</protein>
<keyword evidence="2" id="KW-1185">Reference proteome</keyword>
<accession>A0ABS5WM08</accession>
<proteinExistence type="predicted"/>
<gene>
    <name evidence="1" type="ORF">KL867_03795</name>
</gene>
<dbReference type="RefSeq" id="WP_181824744.1">
    <property type="nucleotide sequence ID" value="NZ_JAHHDY010000007.1"/>
</dbReference>
<evidence type="ECO:0000313" key="2">
    <source>
        <dbReference type="Proteomes" id="UP000763802"/>
    </source>
</evidence>
<organism evidence="1 2">
    <name type="scientific">Falsiruegeria litorea</name>
    <dbReference type="NCBI Taxonomy" id="1280831"/>
    <lineage>
        <taxon>Bacteria</taxon>
        <taxon>Pseudomonadati</taxon>
        <taxon>Pseudomonadota</taxon>
        <taxon>Alphaproteobacteria</taxon>
        <taxon>Rhodobacterales</taxon>
        <taxon>Roseobacteraceae</taxon>
        <taxon>Falsiruegeria</taxon>
    </lineage>
</organism>
<evidence type="ECO:0000313" key="1">
    <source>
        <dbReference type="EMBL" id="MBT3140166.1"/>
    </source>
</evidence>
<comment type="caution">
    <text evidence="1">The sequence shown here is derived from an EMBL/GenBank/DDBJ whole genome shotgun (WGS) entry which is preliminary data.</text>
</comment>
<sequence length="133" mass="14018">MLRVLPVLGLAACSVASPHFQGVPVTRVAVSGSLFDVRVRGDLAEAVRINSEYAPRLGPIEGKARFAMAQVSGCDVVGVLGDQSVTTGVLSCDARSRDWALPAATLRFDCIGGDIKLKKQAWSDGSDIDCDPM</sequence>
<evidence type="ECO:0008006" key="3">
    <source>
        <dbReference type="Google" id="ProtNLM"/>
    </source>
</evidence>